<organism evidence="2 3">
    <name type="scientific">Mycobacterium phage Madruga</name>
    <dbReference type="NCBI Taxonomy" id="1675552"/>
    <lineage>
        <taxon>Viruses</taxon>
        <taxon>Duplodnaviria</taxon>
        <taxon>Heunggongvirae</taxon>
        <taxon>Uroviricota</taxon>
        <taxon>Caudoviricetes</taxon>
        <taxon>Patiencevirus</taxon>
        <taxon>Patiencevirus patience</taxon>
    </lineage>
</organism>
<dbReference type="EMBL" id="KR997933">
    <property type="protein sequence ID" value="AKU45349.1"/>
    <property type="molecule type" value="Genomic_DNA"/>
</dbReference>
<evidence type="ECO:0000313" key="2">
    <source>
        <dbReference type="EMBL" id="AKU45349.1"/>
    </source>
</evidence>
<dbReference type="Proteomes" id="UP000222075">
    <property type="component" value="Segment"/>
</dbReference>
<proteinExistence type="predicted"/>
<dbReference type="Pfam" id="PF06067">
    <property type="entry name" value="DUF932"/>
    <property type="match status" value="1"/>
</dbReference>
<evidence type="ECO:0000256" key="1">
    <source>
        <dbReference type="SAM" id="MobiDB-lite"/>
    </source>
</evidence>
<sequence length="434" mass="48741">MGYHTRGYYNTKCFKGNTDKTGFAWWYDQSLEDPNNPSHFPGPIPVELMRRIFGWTAHESVELVAKFMIDGKEYEVPVPADQYKALGRGDWIVGGIPETEEVGASKILSVVSGDYGMQQLKEIFITNVADLLNGADNIVLESFGELKWGRRAFASVSIPENLLNNDSGLEFRPIMTIVTSFDRSMATKYVRTYGIPVCDNTVNYELARAGEKDGHFVLRHSKNSAARLPEAKKLLGLLSEQAEEMDAWLTELTRTEVSEQQFQKWLDVMVPVPEIKKTVVTVKSIQGEDTQIEKVSTNAQTIALRKRDKLIEMWDRDPRVKDVPPSRAKIFQLWNTFMQYETGVKATKDLMGGKDASELDRKNAKIRARIEKNMEATINSENSSSFLKEDIRALDAIAKIQADELETVSIPLGGGTATATKPKTTRSRSKSSNN</sequence>
<reference evidence="2 3" key="1">
    <citation type="journal article" date="2016" name="BMC Microbiol.">
        <title>Characterization of mycobacteria and mycobacteriophages isolated from compost at the Sao Paulo Zoo Park Foundation in Brazil and creation of the new mycobacteriophage Cluster U.</title>
        <authorList>
            <person name="Lima-Junior J.D."/>
            <person name="Viana-Niero C."/>
            <person name="Conde Oliveira D.V."/>
            <person name="Machado G.E."/>
            <person name="Rabello M.C."/>
            <person name="Martins-Junior J."/>
            <person name="Martins L.F."/>
            <person name="Digiampietri L.A."/>
            <person name="da Silva A.M."/>
            <person name="Setubal J.C."/>
            <person name="Russell D.A."/>
            <person name="Jacobs-Sera D."/>
            <person name="Pope W.H."/>
            <person name="Hatfull G.F."/>
            <person name="Leao S.C."/>
        </authorList>
    </citation>
    <scope>NUCLEOTIDE SEQUENCE [LARGE SCALE GENOMIC DNA]</scope>
</reference>
<protein>
    <submittedName>
        <fullName evidence="2">Uncharacterized protein</fullName>
    </submittedName>
</protein>
<evidence type="ECO:0000313" key="3">
    <source>
        <dbReference type="Proteomes" id="UP000222075"/>
    </source>
</evidence>
<gene>
    <name evidence="2" type="ORF">MADRUGA_59</name>
</gene>
<dbReference type="InterPro" id="IPR026325">
    <property type="entry name" value="DUF932"/>
</dbReference>
<feature type="region of interest" description="Disordered" evidence="1">
    <location>
        <begin position="411"/>
        <end position="434"/>
    </location>
</feature>
<name>A0A0K1LS93_9CAUD</name>
<accession>A0A0K1LS93</accession>
<feature type="compositionally biased region" description="Basic residues" evidence="1">
    <location>
        <begin position="423"/>
        <end position="434"/>
    </location>
</feature>